<dbReference type="PANTHER" id="PTHR33416:SF20">
    <property type="entry name" value="NUCLEAR PORE COMPLEX PROTEIN NUP1"/>
    <property type="match status" value="1"/>
</dbReference>
<reference evidence="3" key="1">
    <citation type="submission" date="2019-09" db="EMBL/GenBank/DDBJ databases">
        <title>Draft genome information of white flower Hibiscus syriacus.</title>
        <authorList>
            <person name="Kim Y.-M."/>
        </authorList>
    </citation>
    <scope>NUCLEOTIDE SEQUENCE [LARGE SCALE GENOMIC DNA]</scope>
    <source>
        <strain evidence="3">YM2019G1</strain>
    </source>
</reference>
<dbReference type="Proteomes" id="UP000436088">
    <property type="component" value="Unassembled WGS sequence"/>
</dbReference>
<gene>
    <name evidence="3" type="ORF">F3Y22_tig00113123pilonHSYRG00126</name>
</gene>
<protein>
    <submittedName>
        <fullName evidence="3">Uncharacterized protein</fullName>
    </submittedName>
</protein>
<sequence length="293" mass="30032">MVLRTILFPHLLSTQLSLTAELAKAYMGSRPQYVSVSMLRLHKQVPKADSALLNNKSFPSKSPIRSFVPRSGHVGSPGNGFATPRSWGSGIASGTFGFSWQAPKSPIFGSSSSGFSFGSLASVTAPSSAPSLFGSSTGASSNSSFSFTSAAVATPSQPVFGNSSPGVVFGSAPAVCATPLQSVFGISSPSLVFGSTPSRSNDQMEDTMAENTVQASPAVSTFGQPPSGSPFSASNPGGSTFQFGAQPTTPHNPSPFQASSNQELGAGGSFSLGSGGSDKSARRFVKARRQRKK</sequence>
<feature type="chain" id="PRO_5025639966" evidence="2">
    <location>
        <begin position="26"/>
        <end position="293"/>
    </location>
</feature>
<feature type="compositionally biased region" description="Gly residues" evidence="1">
    <location>
        <begin position="265"/>
        <end position="276"/>
    </location>
</feature>
<comment type="caution">
    <text evidence="3">The sequence shown here is derived from an EMBL/GenBank/DDBJ whole genome shotgun (WGS) entry which is preliminary data.</text>
</comment>
<feature type="region of interest" description="Disordered" evidence="1">
    <location>
        <begin position="195"/>
        <end position="293"/>
    </location>
</feature>
<dbReference type="EMBL" id="VEPZ02001692">
    <property type="protein sequence ID" value="KAE8663037.1"/>
    <property type="molecule type" value="Genomic_DNA"/>
</dbReference>
<dbReference type="GO" id="GO:0016973">
    <property type="term" value="P:poly(A)+ mRNA export from nucleus"/>
    <property type="evidence" value="ECO:0007669"/>
    <property type="project" value="TreeGrafter"/>
</dbReference>
<keyword evidence="2" id="KW-0732">Signal</keyword>
<feature type="compositionally biased region" description="Polar residues" evidence="1">
    <location>
        <begin position="209"/>
        <end position="263"/>
    </location>
</feature>
<dbReference type="AlphaFoldDB" id="A0A6A2Y0S5"/>
<evidence type="ECO:0000313" key="3">
    <source>
        <dbReference type="EMBL" id="KAE8663037.1"/>
    </source>
</evidence>
<name>A0A6A2Y0S5_HIBSY</name>
<evidence type="ECO:0000313" key="4">
    <source>
        <dbReference type="Proteomes" id="UP000436088"/>
    </source>
</evidence>
<accession>A0A6A2Y0S5</accession>
<dbReference type="GO" id="GO:0071763">
    <property type="term" value="P:nuclear membrane organization"/>
    <property type="evidence" value="ECO:0007669"/>
    <property type="project" value="TreeGrafter"/>
</dbReference>
<feature type="signal peptide" evidence="2">
    <location>
        <begin position="1"/>
        <end position="25"/>
    </location>
</feature>
<dbReference type="GO" id="GO:0005635">
    <property type="term" value="C:nuclear envelope"/>
    <property type="evidence" value="ECO:0007669"/>
    <property type="project" value="TreeGrafter"/>
</dbReference>
<feature type="compositionally biased region" description="Basic residues" evidence="1">
    <location>
        <begin position="282"/>
        <end position="293"/>
    </location>
</feature>
<proteinExistence type="predicted"/>
<dbReference type="PANTHER" id="PTHR33416">
    <property type="entry name" value="NUCLEAR PORE COMPLEX PROTEIN NUP1"/>
    <property type="match status" value="1"/>
</dbReference>
<evidence type="ECO:0000256" key="2">
    <source>
        <dbReference type="SAM" id="SignalP"/>
    </source>
</evidence>
<organism evidence="3 4">
    <name type="scientific">Hibiscus syriacus</name>
    <name type="common">Rose of Sharon</name>
    <dbReference type="NCBI Taxonomy" id="106335"/>
    <lineage>
        <taxon>Eukaryota</taxon>
        <taxon>Viridiplantae</taxon>
        <taxon>Streptophyta</taxon>
        <taxon>Embryophyta</taxon>
        <taxon>Tracheophyta</taxon>
        <taxon>Spermatophyta</taxon>
        <taxon>Magnoliopsida</taxon>
        <taxon>eudicotyledons</taxon>
        <taxon>Gunneridae</taxon>
        <taxon>Pentapetalae</taxon>
        <taxon>rosids</taxon>
        <taxon>malvids</taxon>
        <taxon>Malvales</taxon>
        <taxon>Malvaceae</taxon>
        <taxon>Malvoideae</taxon>
        <taxon>Hibiscus</taxon>
    </lineage>
</organism>
<evidence type="ECO:0000256" key="1">
    <source>
        <dbReference type="SAM" id="MobiDB-lite"/>
    </source>
</evidence>
<keyword evidence="4" id="KW-1185">Reference proteome</keyword>